<dbReference type="PROSITE" id="PS50932">
    <property type="entry name" value="HTH_LACI_2"/>
    <property type="match status" value="1"/>
</dbReference>
<dbReference type="PANTHER" id="PTHR30146:SF109">
    <property type="entry name" value="HTH-TYPE TRANSCRIPTIONAL REGULATOR GALS"/>
    <property type="match status" value="1"/>
</dbReference>
<proteinExistence type="predicted"/>
<dbReference type="SUPFAM" id="SSF53822">
    <property type="entry name" value="Periplasmic binding protein-like I"/>
    <property type="match status" value="1"/>
</dbReference>
<dbReference type="RefSeq" id="WP_317773585.1">
    <property type="nucleotide sequence ID" value="NZ_JAWMAJ010000104.1"/>
</dbReference>
<keyword evidence="6" id="KW-1185">Reference proteome</keyword>
<keyword evidence="3" id="KW-0804">Transcription</keyword>
<dbReference type="InterPro" id="IPR010982">
    <property type="entry name" value="Lambda_DNA-bd_dom_sf"/>
</dbReference>
<dbReference type="GO" id="GO:0003677">
    <property type="term" value="F:DNA binding"/>
    <property type="evidence" value="ECO:0007669"/>
    <property type="project" value="UniProtKB-KW"/>
</dbReference>
<name>A0ABU4FGL4_9ACTN</name>
<dbReference type="Proteomes" id="UP001187346">
    <property type="component" value="Unassembled WGS sequence"/>
</dbReference>
<dbReference type="Pfam" id="PF13377">
    <property type="entry name" value="Peripla_BP_3"/>
    <property type="match status" value="1"/>
</dbReference>
<dbReference type="EMBL" id="JAWMAJ010000104">
    <property type="protein sequence ID" value="MDV7219751.1"/>
    <property type="molecule type" value="Genomic_DNA"/>
</dbReference>
<dbReference type="InterPro" id="IPR028082">
    <property type="entry name" value="Peripla_BP_I"/>
</dbReference>
<evidence type="ECO:0000256" key="2">
    <source>
        <dbReference type="ARBA" id="ARBA00023125"/>
    </source>
</evidence>
<gene>
    <name evidence="5" type="ORF">R5A26_27800</name>
</gene>
<dbReference type="PROSITE" id="PS00356">
    <property type="entry name" value="HTH_LACI_1"/>
    <property type="match status" value="1"/>
</dbReference>
<keyword evidence="1" id="KW-0805">Transcription regulation</keyword>
<evidence type="ECO:0000256" key="1">
    <source>
        <dbReference type="ARBA" id="ARBA00023015"/>
    </source>
</evidence>
<dbReference type="InterPro" id="IPR046335">
    <property type="entry name" value="LacI/GalR-like_sensor"/>
</dbReference>
<organism evidence="5 6">
    <name type="scientific">Streptomyces prunicolor</name>
    <dbReference type="NCBI Taxonomy" id="67348"/>
    <lineage>
        <taxon>Bacteria</taxon>
        <taxon>Bacillati</taxon>
        <taxon>Actinomycetota</taxon>
        <taxon>Actinomycetes</taxon>
        <taxon>Kitasatosporales</taxon>
        <taxon>Streptomycetaceae</taxon>
        <taxon>Streptomyces</taxon>
    </lineage>
</organism>
<dbReference type="PANTHER" id="PTHR30146">
    <property type="entry name" value="LACI-RELATED TRANSCRIPTIONAL REPRESSOR"/>
    <property type="match status" value="1"/>
</dbReference>
<comment type="caution">
    <text evidence="5">The sequence shown here is derived from an EMBL/GenBank/DDBJ whole genome shotgun (WGS) entry which is preliminary data.</text>
</comment>
<dbReference type="Gene3D" id="1.10.260.40">
    <property type="entry name" value="lambda repressor-like DNA-binding domains"/>
    <property type="match status" value="1"/>
</dbReference>
<dbReference type="SUPFAM" id="SSF47413">
    <property type="entry name" value="lambda repressor-like DNA-binding domains"/>
    <property type="match status" value="1"/>
</dbReference>
<evidence type="ECO:0000313" key="5">
    <source>
        <dbReference type="EMBL" id="MDV7219751.1"/>
    </source>
</evidence>
<dbReference type="InterPro" id="IPR000843">
    <property type="entry name" value="HTH_LacI"/>
</dbReference>
<evidence type="ECO:0000313" key="6">
    <source>
        <dbReference type="Proteomes" id="UP001187346"/>
    </source>
</evidence>
<dbReference type="SMART" id="SM00354">
    <property type="entry name" value="HTH_LACI"/>
    <property type="match status" value="1"/>
</dbReference>
<protein>
    <submittedName>
        <fullName evidence="5">LacI family DNA-binding transcriptional regulator</fullName>
    </submittedName>
</protein>
<evidence type="ECO:0000256" key="3">
    <source>
        <dbReference type="ARBA" id="ARBA00023163"/>
    </source>
</evidence>
<feature type="domain" description="HTH lacI-type" evidence="4">
    <location>
        <begin position="1"/>
        <end position="53"/>
    </location>
</feature>
<evidence type="ECO:0000259" key="4">
    <source>
        <dbReference type="PROSITE" id="PS50932"/>
    </source>
</evidence>
<reference evidence="5 6" key="1">
    <citation type="submission" date="2023-10" db="EMBL/GenBank/DDBJ databases">
        <title>Characterization of rhizosphere-enriched actinobacteria from wheat plants lab-grown on chernevaya soil.</title>
        <authorList>
            <person name="Tikhonova E.N."/>
            <person name="Konopkin A."/>
            <person name="Kravchenko I.K."/>
        </authorList>
    </citation>
    <scope>NUCLEOTIDE SEQUENCE [LARGE SCALE GENOMIC DNA]</scope>
    <source>
        <strain evidence="5 6">RR29</strain>
    </source>
</reference>
<dbReference type="CDD" id="cd01392">
    <property type="entry name" value="HTH_LacI"/>
    <property type="match status" value="1"/>
</dbReference>
<accession>A0ABU4FGL4</accession>
<dbReference type="Gene3D" id="3.40.50.2300">
    <property type="match status" value="2"/>
</dbReference>
<sequence length="335" mass="36019">MADVAQRAGVTKQTVSNVVRGRTVVSPETRARVEAAIAELGYTPNLVARSLSTGTTMTIGFIVPTIANPFYSEVVEEVEMLLEERGYHLLLATTRGDGDRARRQLATLSNRSVDALLVAGDFDIGEQLSPQSELELPVVLCAWEIDPPDTLPVVTIDYEKAGYLAGRHLRELGHRQVAVIADLPAHRVRVAGVRRAFAEDGITVPDDLVFTAPGATPESGYEAALRALPQLRAAEPVTAVFTSTDAIALGVMEVFRHQGLRVPEDISVVGIDDIPQAAHAHPPLTTVALPKRQMAREATELLWRGIANSRPAAPSLTLLRPEVVPRASSAPPAVH</sequence>
<dbReference type="Pfam" id="PF00356">
    <property type="entry name" value="LacI"/>
    <property type="match status" value="1"/>
</dbReference>
<keyword evidence="2 5" id="KW-0238">DNA-binding</keyword>